<name>A0A3B0W6N4_9ZZZZ</name>
<organism evidence="1">
    <name type="scientific">hydrothermal vent metagenome</name>
    <dbReference type="NCBI Taxonomy" id="652676"/>
    <lineage>
        <taxon>unclassified sequences</taxon>
        <taxon>metagenomes</taxon>
        <taxon>ecological metagenomes</taxon>
    </lineage>
</organism>
<accession>A0A3B0W6N4</accession>
<reference evidence="1" key="1">
    <citation type="submission" date="2018-06" db="EMBL/GenBank/DDBJ databases">
        <authorList>
            <person name="Zhirakovskaya E."/>
        </authorList>
    </citation>
    <scope>NUCLEOTIDE SEQUENCE</scope>
</reference>
<dbReference type="EMBL" id="UOFC01000178">
    <property type="protein sequence ID" value="VAW48013.1"/>
    <property type="molecule type" value="Genomic_DNA"/>
</dbReference>
<proteinExistence type="predicted"/>
<dbReference type="AlphaFoldDB" id="A0A3B0W6N4"/>
<gene>
    <name evidence="1" type="ORF">MNBD_GAMMA03-625</name>
</gene>
<evidence type="ECO:0000313" key="1">
    <source>
        <dbReference type="EMBL" id="VAW48013.1"/>
    </source>
</evidence>
<protein>
    <submittedName>
        <fullName evidence="1">Uncharacterized protein</fullName>
    </submittedName>
</protein>
<sequence>MKQLLFSLVAMWCFTINAIASAYKEVPIDRLIDSSDLIIKGKVEGKSSQSEDVVIEVQVKKGDEITTHKVDSRIPMTTYTIVVSEVINGKHSAEKIIIKMEGGCGDDGMCLNDSTSYNYVVEDDVVMFLRFNHDNKNYYSTDGSLTAFKISKSNDIYREGEFAYIESNSPIIRKETDGVVLSLDELKIKVKEAQEDE</sequence>